<comment type="subcellular location">
    <subcellularLocation>
        <location evidence="2">Cell membrane</location>
    </subcellularLocation>
    <subcellularLocation>
        <location evidence="1">Membrane</location>
        <topology evidence="1">Single-pass membrane protein</topology>
    </subcellularLocation>
</comment>
<dbReference type="GO" id="GO:0006417">
    <property type="term" value="P:regulation of translation"/>
    <property type="evidence" value="ECO:0007669"/>
    <property type="project" value="TreeGrafter"/>
</dbReference>
<keyword evidence="5 12" id="KW-1133">Transmembrane helix</keyword>
<feature type="transmembrane region" description="Helical" evidence="12">
    <location>
        <begin position="154"/>
        <end position="177"/>
    </location>
</feature>
<evidence type="ECO:0000313" key="14">
    <source>
        <dbReference type="EMBL" id="MTH67504.1"/>
    </source>
</evidence>
<reference evidence="14 15" key="1">
    <citation type="submission" date="2019-11" db="EMBL/GenBank/DDBJ databases">
        <title>Agromyces kandeliae sp. nov., isolated from mangrove soil.</title>
        <authorList>
            <person name="Wang R."/>
        </authorList>
    </citation>
    <scope>NUCLEOTIDE SEQUENCE [LARGE SCALE GENOMIC DNA]</scope>
    <source>
        <strain evidence="14 15">JCM 11433</strain>
    </source>
</reference>
<accession>A0A6I3M2D7</accession>
<feature type="domain" description="Anti-sigma K factor RskA C-terminal" evidence="13">
    <location>
        <begin position="158"/>
        <end position="293"/>
    </location>
</feature>
<feature type="compositionally biased region" description="Low complexity" evidence="11">
    <location>
        <begin position="112"/>
        <end position="129"/>
    </location>
</feature>
<dbReference type="AlphaFoldDB" id="A0A6I3M2D7"/>
<dbReference type="InterPro" id="IPR051474">
    <property type="entry name" value="Anti-sigma-K/W_factor"/>
</dbReference>
<dbReference type="InterPro" id="IPR041916">
    <property type="entry name" value="Anti_sigma_zinc_sf"/>
</dbReference>
<evidence type="ECO:0000259" key="13">
    <source>
        <dbReference type="Pfam" id="PF10099"/>
    </source>
</evidence>
<dbReference type="EMBL" id="WMLB01000011">
    <property type="protein sequence ID" value="MTH67504.1"/>
    <property type="molecule type" value="Genomic_DNA"/>
</dbReference>
<evidence type="ECO:0000256" key="6">
    <source>
        <dbReference type="ARBA" id="ARBA00023015"/>
    </source>
</evidence>
<dbReference type="PANTHER" id="PTHR37461">
    <property type="entry name" value="ANTI-SIGMA-K FACTOR RSKA"/>
    <property type="match status" value="1"/>
</dbReference>
<evidence type="ECO:0000256" key="9">
    <source>
        <dbReference type="ARBA" id="ARBA00029829"/>
    </source>
</evidence>
<dbReference type="InterPro" id="IPR018764">
    <property type="entry name" value="RskA_C"/>
</dbReference>
<proteinExistence type="predicted"/>
<keyword evidence="15" id="KW-1185">Reference proteome</keyword>
<evidence type="ECO:0000256" key="5">
    <source>
        <dbReference type="ARBA" id="ARBA00022989"/>
    </source>
</evidence>
<comment type="caution">
    <text evidence="14">The sequence shown here is derived from an EMBL/GenBank/DDBJ whole genome shotgun (WGS) entry which is preliminary data.</text>
</comment>
<evidence type="ECO:0000256" key="3">
    <source>
        <dbReference type="ARBA" id="ARBA00022475"/>
    </source>
</evidence>
<keyword evidence="6" id="KW-0805">Transcription regulation</keyword>
<evidence type="ECO:0000256" key="4">
    <source>
        <dbReference type="ARBA" id="ARBA00022692"/>
    </source>
</evidence>
<organism evidence="14 15">
    <name type="scientific">Agromyces bracchium</name>
    <dbReference type="NCBI Taxonomy" id="88376"/>
    <lineage>
        <taxon>Bacteria</taxon>
        <taxon>Bacillati</taxon>
        <taxon>Actinomycetota</taxon>
        <taxon>Actinomycetes</taxon>
        <taxon>Micrococcales</taxon>
        <taxon>Microbacteriaceae</taxon>
        <taxon>Agromyces</taxon>
    </lineage>
</organism>
<dbReference type="Pfam" id="PF10099">
    <property type="entry name" value="RskA_C"/>
    <property type="match status" value="1"/>
</dbReference>
<dbReference type="RefSeq" id="WP_155050620.1">
    <property type="nucleotide sequence ID" value="NZ_BAAAIB010000004.1"/>
</dbReference>
<name>A0A6I3M2D7_9MICO</name>
<dbReference type="GO" id="GO:0016989">
    <property type="term" value="F:sigma factor antagonist activity"/>
    <property type="evidence" value="ECO:0007669"/>
    <property type="project" value="TreeGrafter"/>
</dbReference>
<evidence type="ECO:0000256" key="2">
    <source>
        <dbReference type="ARBA" id="ARBA00004236"/>
    </source>
</evidence>
<evidence type="ECO:0000256" key="1">
    <source>
        <dbReference type="ARBA" id="ARBA00004167"/>
    </source>
</evidence>
<evidence type="ECO:0000256" key="10">
    <source>
        <dbReference type="ARBA" id="ARBA00030803"/>
    </source>
</evidence>
<keyword evidence="7 12" id="KW-0472">Membrane</keyword>
<keyword evidence="4 12" id="KW-0812">Transmembrane</keyword>
<feature type="region of interest" description="Disordered" evidence="11">
    <location>
        <begin position="86"/>
        <end position="141"/>
    </location>
</feature>
<dbReference type="PANTHER" id="PTHR37461:SF1">
    <property type="entry name" value="ANTI-SIGMA-K FACTOR RSKA"/>
    <property type="match status" value="1"/>
</dbReference>
<evidence type="ECO:0000256" key="12">
    <source>
        <dbReference type="SAM" id="Phobius"/>
    </source>
</evidence>
<keyword evidence="8" id="KW-0804">Transcription</keyword>
<dbReference type="GO" id="GO:0005886">
    <property type="term" value="C:plasma membrane"/>
    <property type="evidence" value="ECO:0007669"/>
    <property type="project" value="UniProtKB-SubCell"/>
</dbReference>
<keyword evidence="3" id="KW-1003">Cell membrane</keyword>
<protein>
    <recommendedName>
        <fullName evidence="10">Regulator of SigK</fullName>
    </recommendedName>
    <alternativeName>
        <fullName evidence="9">Sigma-K anti-sigma factor RskA</fullName>
    </alternativeName>
</protein>
<evidence type="ECO:0000313" key="15">
    <source>
        <dbReference type="Proteomes" id="UP000433071"/>
    </source>
</evidence>
<evidence type="ECO:0000256" key="8">
    <source>
        <dbReference type="ARBA" id="ARBA00023163"/>
    </source>
</evidence>
<dbReference type="Gene3D" id="1.10.10.1320">
    <property type="entry name" value="Anti-sigma factor, zinc-finger domain"/>
    <property type="match status" value="1"/>
</dbReference>
<evidence type="ECO:0000256" key="11">
    <source>
        <dbReference type="SAM" id="MobiDB-lite"/>
    </source>
</evidence>
<dbReference type="Proteomes" id="UP000433071">
    <property type="component" value="Unassembled WGS sequence"/>
</dbReference>
<dbReference type="OrthoDB" id="153510at2"/>
<gene>
    <name evidence="14" type="ORF">GJ743_03840</name>
</gene>
<sequence>MSEPEFPERREPDDLDALLAAYALDAVTDEERALVEARLAESPELRAELVAHREAAAALADAAAPVEPPPAMKASIFDRLDEVPQVPQVPAGSDESAAPVGPAPQARASGDAPDAMPAQAPAAVPASAAGQGDPGTSVAGPAERAARRRWFQRPVALVAAAAAAVLVIAGAVVGVNWPGPAGWGAQRAVEAIAAAPDAESVTVASTDGGEVTIVWSAELGRSAVRTSDLPDVGADSTYELWYIDDAGARPAGTFDPEDGAAYVVLEGEFSSGVVVGMTIEPAGGSEAPTTDPIVVVET</sequence>
<evidence type="ECO:0000256" key="7">
    <source>
        <dbReference type="ARBA" id="ARBA00023136"/>
    </source>
</evidence>